<dbReference type="STRING" id="641691.SAMN05421636_108267"/>
<keyword evidence="3" id="KW-1185">Reference proteome</keyword>
<dbReference type="PANTHER" id="PTHR28208:SF3">
    <property type="entry name" value="PHOSPHATIDATE PHOSPHATASE APP1"/>
    <property type="match status" value="1"/>
</dbReference>
<dbReference type="Pfam" id="PF09949">
    <property type="entry name" value="APP1_cat"/>
    <property type="match status" value="1"/>
</dbReference>
<evidence type="ECO:0000313" key="2">
    <source>
        <dbReference type="EMBL" id="SDE91009.1"/>
    </source>
</evidence>
<dbReference type="GO" id="GO:0008195">
    <property type="term" value="F:phosphatidate phosphatase activity"/>
    <property type="evidence" value="ECO:0007669"/>
    <property type="project" value="InterPro"/>
</dbReference>
<gene>
    <name evidence="2" type="ORF">SAMN05421636_108267</name>
</gene>
<reference evidence="2 3" key="1">
    <citation type="submission" date="2016-10" db="EMBL/GenBank/DDBJ databases">
        <authorList>
            <person name="de Groot N.N."/>
        </authorList>
    </citation>
    <scope>NUCLEOTIDE SEQUENCE [LARGE SCALE GENOMIC DNA]</scope>
    <source>
        <strain evidence="2 3">DSM 23421</strain>
    </source>
</reference>
<proteinExistence type="predicted"/>
<dbReference type="AlphaFoldDB" id="A0A1G7GSS4"/>
<accession>A0A1G7GSS4</accession>
<dbReference type="EMBL" id="FNAO01000008">
    <property type="protein sequence ID" value="SDE91009.1"/>
    <property type="molecule type" value="Genomic_DNA"/>
</dbReference>
<dbReference type="Proteomes" id="UP000199109">
    <property type="component" value="Unassembled WGS sequence"/>
</dbReference>
<dbReference type="PANTHER" id="PTHR28208">
    <property type="entry name" value="PHOSPHATIDATE PHOSPHATASE APP1"/>
    <property type="match status" value="1"/>
</dbReference>
<evidence type="ECO:0000313" key="3">
    <source>
        <dbReference type="Proteomes" id="UP000199109"/>
    </source>
</evidence>
<protein>
    <submittedName>
        <fullName evidence="2">Phosphatidate phosphatase APP1</fullName>
    </submittedName>
</protein>
<name>A0A1G7GSS4_9FLAO</name>
<dbReference type="InterPro" id="IPR019236">
    <property type="entry name" value="APP1_cat"/>
</dbReference>
<feature type="domain" description="Phosphatidate phosphatase APP1 catalytic" evidence="1">
    <location>
        <begin position="163"/>
        <end position="318"/>
    </location>
</feature>
<sequence length="360" mass="41187">MGEGTGVFKALPATFNLRCFSLYLTSMAWFGKKDKLQIITFQSYGTDTHFYARGRALEDEEIDLSKKGFFNLLWNSVKRFEVDEIRNTDITIQFQDGRAITGTTDKRGYYRVETTVESLNRLANDEGWVNYEISYSDTALKREILHQNRFPGELLIPSKKADFGVISDIDDTILKTGVVSSLKWKVVFNTFFKRPDQRTPLKGAAQFYGQLHRGKSGKAANPIFYVSHSPWNLYRYLELFLTKNNFPKGPVLLRNFPTWGGLGSGGEKPQKQKEIINILKTYPDLKFILIGDSGEHDADIYKEIAELHPDNILAIYLRSVDHKRKMERVKGLFEKYKVTPVLLVESSEQAIEHATANGFI</sequence>
<evidence type="ECO:0000259" key="1">
    <source>
        <dbReference type="Pfam" id="PF09949"/>
    </source>
</evidence>
<dbReference type="InterPro" id="IPR052935">
    <property type="entry name" value="Mg2+_PAP"/>
</dbReference>
<organism evidence="2 3">
    <name type="scientific">Pricia antarctica</name>
    <dbReference type="NCBI Taxonomy" id="641691"/>
    <lineage>
        <taxon>Bacteria</taxon>
        <taxon>Pseudomonadati</taxon>
        <taxon>Bacteroidota</taxon>
        <taxon>Flavobacteriia</taxon>
        <taxon>Flavobacteriales</taxon>
        <taxon>Flavobacteriaceae</taxon>
        <taxon>Pricia</taxon>
    </lineage>
</organism>